<evidence type="ECO:0000313" key="8">
    <source>
        <dbReference type="EMBL" id="EZG43977.1"/>
    </source>
</evidence>
<evidence type="ECO:0000256" key="2">
    <source>
        <dbReference type="ARBA" id="ARBA00022695"/>
    </source>
</evidence>
<dbReference type="PANTHER" id="PTHR37984:SF15">
    <property type="entry name" value="INTEGRASE CATALYTIC DOMAIN-CONTAINING PROTEIN"/>
    <property type="match status" value="1"/>
</dbReference>
<dbReference type="Pfam" id="PF17917">
    <property type="entry name" value="RT_RNaseH"/>
    <property type="match status" value="1"/>
</dbReference>
<evidence type="ECO:0000256" key="6">
    <source>
        <dbReference type="ARBA" id="ARBA00022918"/>
    </source>
</evidence>
<proteinExistence type="predicted"/>
<dbReference type="InterPro" id="IPR041373">
    <property type="entry name" value="RT_RNaseH"/>
</dbReference>
<accession>A0A023B065</accession>
<keyword evidence="9" id="KW-1185">Reference proteome</keyword>
<evidence type="ECO:0000256" key="4">
    <source>
        <dbReference type="ARBA" id="ARBA00022759"/>
    </source>
</evidence>
<reference evidence="8" key="1">
    <citation type="submission" date="2013-12" db="EMBL/GenBank/DDBJ databases">
        <authorList>
            <person name="Omoto C.K."/>
            <person name="Sibley D."/>
            <person name="Venepally P."/>
            <person name="Hadjithomas M."/>
            <person name="Karamycheva S."/>
            <person name="Brunk B."/>
            <person name="Roos D."/>
            <person name="Caler E."/>
            <person name="Lorenzi H."/>
        </authorList>
    </citation>
    <scope>NUCLEOTIDE SEQUENCE</scope>
</reference>
<organism evidence="8 9">
    <name type="scientific">Gregarina niphandrodes</name>
    <name type="common">Septate eugregarine</name>
    <dbReference type="NCBI Taxonomy" id="110365"/>
    <lineage>
        <taxon>Eukaryota</taxon>
        <taxon>Sar</taxon>
        <taxon>Alveolata</taxon>
        <taxon>Apicomplexa</taxon>
        <taxon>Conoidasida</taxon>
        <taxon>Gregarinasina</taxon>
        <taxon>Eugregarinorida</taxon>
        <taxon>Gregarinidae</taxon>
        <taxon>Gregarina</taxon>
    </lineage>
</organism>
<keyword evidence="6" id="KW-0695">RNA-directed DNA polymerase</keyword>
<dbReference type="GO" id="GO:0003964">
    <property type="term" value="F:RNA-directed DNA polymerase activity"/>
    <property type="evidence" value="ECO:0007669"/>
    <property type="project" value="UniProtKB-KW"/>
</dbReference>
<keyword evidence="5" id="KW-0378">Hydrolase</keyword>
<name>A0A023B065_GRENI</name>
<keyword evidence="2" id="KW-0548">Nucleotidyltransferase</keyword>
<keyword evidence="4" id="KW-0255">Endonuclease</keyword>
<keyword evidence="1" id="KW-0808">Transferase</keyword>
<sequence length="128" mass="15340">MLEQKQARGRVPIEFGSKKMDECQQRWDTRERELYAVRFFVERWQDYFCAAPFTIRTDHQNLLYLARVEGHPGVKRMLRLVTKYFWWPGITKDVEDFCRDCPLCRRLFTAPVAVSKPGTLDRDCFNEL</sequence>
<dbReference type="Gene3D" id="1.10.340.70">
    <property type="match status" value="1"/>
</dbReference>
<dbReference type="VEuPathDB" id="CryptoDB:GNI_154930"/>
<dbReference type="GO" id="GO:0004519">
    <property type="term" value="F:endonuclease activity"/>
    <property type="evidence" value="ECO:0007669"/>
    <property type="project" value="UniProtKB-KW"/>
</dbReference>
<dbReference type="PANTHER" id="PTHR37984">
    <property type="entry name" value="PROTEIN CBG26694"/>
    <property type="match status" value="1"/>
</dbReference>
<protein>
    <recommendedName>
        <fullName evidence="7">Reverse transcriptase RNase H-like domain-containing protein</fullName>
    </recommendedName>
</protein>
<comment type="caution">
    <text evidence="8">The sequence shown here is derived from an EMBL/GenBank/DDBJ whole genome shotgun (WGS) entry which is preliminary data.</text>
</comment>
<evidence type="ECO:0000256" key="3">
    <source>
        <dbReference type="ARBA" id="ARBA00022722"/>
    </source>
</evidence>
<feature type="non-terminal residue" evidence="8">
    <location>
        <position position="128"/>
    </location>
</feature>
<feature type="domain" description="Reverse transcriptase RNase H-like" evidence="7">
    <location>
        <begin position="1"/>
        <end position="79"/>
    </location>
</feature>
<evidence type="ECO:0000256" key="1">
    <source>
        <dbReference type="ARBA" id="ARBA00022679"/>
    </source>
</evidence>
<dbReference type="Proteomes" id="UP000019763">
    <property type="component" value="Unassembled WGS sequence"/>
</dbReference>
<dbReference type="InterPro" id="IPR043502">
    <property type="entry name" value="DNA/RNA_pol_sf"/>
</dbReference>
<dbReference type="GO" id="GO:0016787">
    <property type="term" value="F:hydrolase activity"/>
    <property type="evidence" value="ECO:0007669"/>
    <property type="project" value="UniProtKB-KW"/>
</dbReference>
<dbReference type="SUPFAM" id="SSF56672">
    <property type="entry name" value="DNA/RNA polymerases"/>
    <property type="match status" value="1"/>
</dbReference>
<evidence type="ECO:0000256" key="5">
    <source>
        <dbReference type="ARBA" id="ARBA00022801"/>
    </source>
</evidence>
<evidence type="ECO:0000313" key="9">
    <source>
        <dbReference type="Proteomes" id="UP000019763"/>
    </source>
</evidence>
<dbReference type="RefSeq" id="XP_011132867.1">
    <property type="nucleotide sequence ID" value="XM_011134565.1"/>
</dbReference>
<evidence type="ECO:0000259" key="7">
    <source>
        <dbReference type="Pfam" id="PF17917"/>
    </source>
</evidence>
<dbReference type="GeneID" id="22915360"/>
<dbReference type="InterPro" id="IPR050951">
    <property type="entry name" value="Retrovirus_Pol_polyprotein"/>
</dbReference>
<gene>
    <name evidence="8" type="ORF">GNI_154930</name>
</gene>
<dbReference type="AlphaFoldDB" id="A0A023B065"/>
<keyword evidence="3" id="KW-0540">Nuclease</keyword>
<dbReference type="OrthoDB" id="2013610at2759"/>
<dbReference type="EMBL" id="AFNH02001157">
    <property type="protein sequence ID" value="EZG43977.1"/>
    <property type="molecule type" value="Genomic_DNA"/>
</dbReference>